<dbReference type="EMBL" id="CAJOBA010093902">
    <property type="protein sequence ID" value="CAF4495793.1"/>
    <property type="molecule type" value="Genomic_DNA"/>
</dbReference>
<dbReference type="Gene3D" id="1.20.120.770">
    <property type="entry name" value="Amyloid precursor protein, E2 domain"/>
    <property type="match status" value="1"/>
</dbReference>
<name>A0A8S2GC38_9BILA</name>
<organism evidence="5 7">
    <name type="scientific">Didymodactylos carnosus</name>
    <dbReference type="NCBI Taxonomy" id="1234261"/>
    <lineage>
        <taxon>Eukaryota</taxon>
        <taxon>Metazoa</taxon>
        <taxon>Spiralia</taxon>
        <taxon>Gnathifera</taxon>
        <taxon>Rotifera</taxon>
        <taxon>Eurotatoria</taxon>
        <taxon>Bdelloidea</taxon>
        <taxon>Philodinida</taxon>
        <taxon>Philodinidae</taxon>
        <taxon>Didymodactylos</taxon>
    </lineage>
</organism>
<dbReference type="PROSITE" id="PS51870">
    <property type="entry name" value="APP_E2"/>
    <property type="match status" value="1"/>
</dbReference>
<evidence type="ECO:0000313" key="7">
    <source>
        <dbReference type="Proteomes" id="UP000677228"/>
    </source>
</evidence>
<evidence type="ECO:0000313" key="6">
    <source>
        <dbReference type="EMBL" id="CAF4495793.1"/>
    </source>
</evidence>
<evidence type="ECO:0000256" key="3">
    <source>
        <dbReference type="SAM" id="MobiDB-lite"/>
    </source>
</evidence>
<protein>
    <recommendedName>
        <fullName evidence="4">E2 domain-containing protein</fullName>
    </recommendedName>
</protein>
<dbReference type="GO" id="GO:0008201">
    <property type="term" value="F:heparin binding"/>
    <property type="evidence" value="ECO:0007669"/>
    <property type="project" value="UniProtKB-UniRule"/>
</dbReference>
<dbReference type="EMBL" id="CAJNOK010065686">
    <property type="protein sequence ID" value="CAF1649811.1"/>
    <property type="molecule type" value="Genomic_DNA"/>
</dbReference>
<dbReference type="AlphaFoldDB" id="A0A8S2GC38"/>
<dbReference type="SUPFAM" id="SSF109843">
    <property type="entry name" value="CAPPD, an extracellular domain of amyloid beta A4 protein"/>
    <property type="match status" value="1"/>
</dbReference>
<evidence type="ECO:0000256" key="2">
    <source>
        <dbReference type="SAM" id="Coils"/>
    </source>
</evidence>
<evidence type="ECO:0000313" key="5">
    <source>
        <dbReference type="EMBL" id="CAF1649811.1"/>
    </source>
</evidence>
<comment type="caution">
    <text evidence="5">The sequence shown here is derived from an EMBL/GenBank/DDBJ whole genome shotgun (WGS) entry which is preliminary data.</text>
</comment>
<keyword evidence="2" id="KW-0175">Coiled coil</keyword>
<feature type="non-terminal residue" evidence="5">
    <location>
        <position position="1"/>
    </location>
</feature>
<dbReference type="InterPro" id="IPR036176">
    <property type="entry name" value="E2_sf"/>
</dbReference>
<feature type="coiled-coil region" evidence="2">
    <location>
        <begin position="70"/>
        <end position="111"/>
    </location>
</feature>
<feature type="domain" description="E2" evidence="4">
    <location>
        <begin position="5"/>
        <end position="124"/>
    </location>
</feature>
<accession>A0A8S2GC38</accession>
<evidence type="ECO:0000259" key="4">
    <source>
        <dbReference type="PROSITE" id="PS51870"/>
    </source>
</evidence>
<dbReference type="Pfam" id="PF12925">
    <property type="entry name" value="APP_E2"/>
    <property type="match status" value="1"/>
</dbReference>
<reference evidence="5" key="1">
    <citation type="submission" date="2021-02" db="EMBL/GenBank/DDBJ databases">
        <authorList>
            <person name="Nowell W R."/>
        </authorList>
    </citation>
    <scope>NUCLEOTIDE SEQUENCE</scope>
</reference>
<feature type="non-terminal residue" evidence="5">
    <location>
        <position position="124"/>
    </location>
</feature>
<proteinExistence type="inferred from homology"/>
<evidence type="ECO:0000256" key="1">
    <source>
        <dbReference type="PROSITE-ProRule" id="PRU01218"/>
    </source>
</evidence>
<gene>
    <name evidence="5" type="ORF">OVA965_LOCUS44763</name>
    <name evidence="6" type="ORF">TMI583_LOCUS47749</name>
</gene>
<dbReference type="InterPro" id="IPR024329">
    <property type="entry name" value="Amyloid_glyco_E2_domain"/>
</dbReference>
<feature type="compositionally biased region" description="Polar residues" evidence="3">
    <location>
        <begin position="1"/>
        <end position="10"/>
    </location>
</feature>
<comment type="similarity">
    <text evidence="1">Belongs to the APP family.</text>
</comment>
<feature type="region of interest" description="Disordered" evidence="3">
    <location>
        <begin position="1"/>
        <end position="21"/>
    </location>
</feature>
<dbReference type="Proteomes" id="UP000682733">
    <property type="component" value="Unassembled WGS sequence"/>
</dbReference>
<sequence length="124" mass="14912">NGMSPNSSILPDQLPKNEHQRFTDEKEAFKKKYEEQVDKLVSQWKLRQVEIKEVMANNPIEGQKKWEATDKEFKNEYEKIKQRANEERLRINDLHERHLDLNINREKAEAQKQLTNAWNEKPIK</sequence>
<dbReference type="Proteomes" id="UP000677228">
    <property type="component" value="Unassembled WGS sequence"/>
</dbReference>